<dbReference type="InterPro" id="IPR011990">
    <property type="entry name" value="TPR-like_helical_dom_sf"/>
</dbReference>
<dbReference type="RefSeq" id="WP_086595141.1">
    <property type="nucleotide sequence ID" value="NZ_MTSE01000008.1"/>
</dbReference>
<dbReference type="OrthoDB" id="9792139at2"/>
<protein>
    <submittedName>
        <fullName evidence="8">RagB/SusD family nutrient uptake outer membrane protein</fullName>
    </submittedName>
</protein>
<dbReference type="AlphaFoldDB" id="A0A243WBH1"/>
<comment type="subcellular location">
    <subcellularLocation>
        <location evidence="1">Cell outer membrane</location>
    </subcellularLocation>
</comment>
<dbReference type="Gene3D" id="1.25.40.390">
    <property type="match status" value="1"/>
</dbReference>
<evidence type="ECO:0000256" key="2">
    <source>
        <dbReference type="ARBA" id="ARBA00006275"/>
    </source>
</evidence>
<evidence type="ECO:0000259" key="7">
    <source>
        <dbReference type="Pfam" id="PF14322"/>
    </source>
</evidence>
<dbReference type="EMBL" id="MTSE01000008">
    <property type="protein sequence ID" value="OUJ72859.1"/>
    <property type="molecule type" value="Genomic_DNA"/>
</dbReference>
<feature type="domain" description="RagB/SusD" evidence="6">
    <location>
        <begin position="283"/>
        <end position="539"/>
    </location>
</feature>
<keyword evidence="9" id="KW-1185">Reference proteome</keyword>
<reference evidence="8 9" key="1">
    <citation type="submission" date="2017-01" db="EMBL/GenBank/DDBJ databases">
        <title>A new Hymenobacter.</title>
        <authorList>
            <person name="Liang Y."/>
            <person name="Feng F."/>
        </authorList>
    </citation>
    <scope>NUCLEOTIDE SEQUENCE [LARGE SCALE GENOMIC DNA]</scope>
    <source>
        <strain evidence="8">MIMBbqt21</strain>
    </source>
</reference>
<proteinExistence type="inferred from homology"/>
<evidence type="ECO:0000259" key="6">
    <source>
        <dbReference type="Pfam" id="PF07980"/>
    </source>
</evidence>
<dbReference type="InterPro" id="IPR033985">
    <property type="entry name" value="SusD-like_N"/>
</dbReference>
<dbReference type="Pfam" id="PF07980">
    <property type="entry name" value="SusD_RagB"/>
    <property type="match status" value="1"/>
</dbReference>
<evidence type="ECO:0000256" key="4">
    <source>
        <dbReference type="ARBA" id="ARBA00023136"/>
    </source>
</evidence>
<keyword evidence="5" id="KW-0998">Cell outer membrane</keyword>
<feature type="domain" description="SusD-like N-terminal" evidence="7">
    <location>
        <begin position="42"/>
        <end position="231"/>
    </location>
</feature>
<dbReference type="InterPro" id="IPR012944">
    <property type="entry name" value="SusD_RagB_dom"/>
</dbReference>
<dbReference type="Pfam" id="PF14322">
    <property type="entry name" value="SusD-like_3"/>
    <property type="match status" value="1"/>
</dbReference>
<gene>
    <name evidence="8" type="ORF">BXP70_16230</name>
</gene>
<comment type="caution">
    <text evidence="8">The sequence shown here is derived from an EMBL/GenBank/DDBJ whole genome shotgun (WGS) entry which is preliminary data.</text>
</comment>
<keyword evidence="4" id="KW-0472">Membrane</keyword>
<evidence type="ECO:0000256" key="5">
    <source>
        <dbReference type="ARBA" id="ARBA00023237"/>
    </source>
</evidence>
<dbReference type="SUPFAM" id="SSF48452">
    <property type="entry name" value="TPR-like"/>
    <property type="match status" value="1"/>
</dbReference>
<evidence type="ECO:0000313" key="8">
    <source>
        <dbReference type="EMBL" id="OUJ72859.1"/>
    </source>
</evidence>
<evidence type="ECO:0000256" key="1">
    <source>
        <dbReference type="ARBA" id="ARBA00004442"/>
    </source>
</evidence>
<evidence type="ECO:0000313" key="9">
    <source>
        <dbReference type="Proteomes" id="UP000194873"/>
    </source>
</evidence>
<dbReference type="GO" id="GO:0009279">
    <property type="term" value="C:cell outer membrane"/>
    <property type="evidence" value="ECO:0007669"/>
    <property type="project" value="UniProtKB-SubCell"/>
</dbReference>
<comment type="similarity">
    <text evidence="2">Belongs to the SusD family.</text>
</comment>
<name>A0A243WBH1_9BACT</name>
<evidence type="ECO:0000256" key="3">
    <source>
        <dbReference type="ARBA" id="ARBA00022729"/>
    </source>
</evidence>
<organism evidence="8 9">
    <name type="scientific">Hymenobacter crusticola</name>
    <dbReference type="NCBI Taxonomy" id="1770526"/>
    <lineage>
        <taxon>Bacteria</taxon>
        <taxon>Pseudomonadati</taxon>
        <taxon>Bacteroidota</taxon>
        <taxon>Cytophagia</taxon>
        <taxon>Cytophagales</taxon>
        <taxon>Hymenobacteraceae</taxon>
        <taxon>Hymenobacter</taxon>
    </lineage>
</organism>
<accession>A0A243WBH1</accession>
<sequence length="542" mass="61380">MIQLHKGYFLAGALTLLLGTNSCTNLDETLYSQIDASKFYNNRQEILSGVLRPYTHANAWMAPTSQNSYWRLNEMSADQLAWPQKGRHGYDDAVWIRLHGHSWTFTENMMWDPWSLIFTGIGFCNSTLGDFEKVDFVKAGVSDQDKAAFIAELKVFRAYHYMKLMDLYGNVPIVTKVGEPLSPPTAPRAEVFAFVEKELKENIDQLPNLSKALIGRLTKAAGYSMLAELYLNAQVWSGTPRWDDCIAACDKISKGETGGLNGAPVLDSDLLSTFNNTNDNSKEALFQITYDYQATPTRCGWNSDFYHFAQRLIYDGDANGNNGVVVIPSAYDAFKDNDLRKSTWMLIGPQFQAADPTKPVLGTEEYRDKQLVFVKEIRRASENKTSSTMIDGEENSGARFNKYRPGRQSEAKYWSNDWILYRLTDIYFYKAEALMRKNGGSAVPEAVQLINDVRKRAFRPADVAKEAYTAATLTLPELLAERSREFIFEGKRRTDMVRFGAFTTASWWDHQPTDKTKELFPIPQRQLAANPNLVQNPGYPGK</sequence>
<dbReference type="Proteomes" id="UP000194873">
    <property type="component" value="Unassembled WGS sequence"/>
</dbReference>
<keyword evidence="3" id="KW-0732">Signal</keyword>